<sequence>RRLPAEGLARLLSASARLSLLDDERVADLLQRLAMVVSPIRPPPVEAVAALCQGLYLAGWVARGQGLWQIAGWLHRAGSPEAWSPAQASSAQRLALRVLADPGGRQEAAGLQPELRRALGTAALGVPGLGDRAVASDTTLKFRHEVAELLRSSGQGYDLDIRVGPGLAVDLAVVGAGGGLWLLDGPEAFHRPFPAGGAGGPPLSLVPGERRRAELIERLLLDEEAARMQDALRSWLEGGERPGAPLPTLGRRPTAAAPGGPLARLHWAAWAKLPKQEPGP</sequence>
<proteinExistence type="predicted"/>
<dbReference type="Proteomes" id="UP001189429">
    <property type="component" value="Unassembled WGS sequence"/>
</dbReference>
<gene>
    <name evidence="2" type="ORF">PCOR1329_LOCUS2529</name>
</gene>
<reference evidence="2" key="1">
    <citation type="submission" date="2023-10" db="EMBL/GenBank/DDBJ databases">
        <authorList>
            <person name="Chen Y."/>
            <person name="Shah S."/>
            <person name="Dougan E. K."/>
            <person name="Thang M."/>
            <person name="Chan C."/>
        </authorList>
    </citation>
    <scope>NUCLEOTIDE SEQUENCE [LARGE SCALE GENOMIC DNA]</scope>
</reference>
<evidence type="ECO:0000313" key="2">
    <source>
        <dbReference type="EMBL" id="CAK0791724.1"/>
    </source>
</evidence>
<evidence type="ECO:0000313" key="3">
    <source>
        <dbReference type="Proteomes" id="UP001189429"/>
    </source>
</evidence>
<feature type="region of interest" description="Disordered" evidence="1">
    <location>
        <begin position="237"/>
        <end position="260"/>
    </location>
</feature>
<protein>
    <submittedName>
        <fullName evidence="2">Uncharacterized protein</fullName>
    </submittedName>
</protein>
<organism evidence="2 3">
    <name type="scientific">Prorocentrum cordatum</name>
    <dbReference type="NCBI Taxonomy" id="2364126"/>
    <lineage>
        <taxon>Eukaryota</taxon>
        <taxon>Sar</taxon>
        <taxon>Alveolata</taxon>
        <taxon>Dinophyceae</taxon>
        <taxon>Prorocentrales</taxon>
        <taxon>Prorocentraceae</taxon>
        <taxon>Prorocentrum</taxon>
    </lineage>
</organism>
<evidence type="ECO:0000256" key="1">
    <source>
        <dbReference type="SAM" id="MobiDB-lite"/>
    </source>
</evidence>
<accession>A0ABN9PMW2</accession>
<dbReference type="EMBL" id="CAUYUJ010000640">
    <property type="protein sequence ID" value="CAK0791724.1"/>
    <property type="molecule type" value="Genomic_DNA"/>
</dbReference>
<feature type="non-terminal residue" evidence="2">
    <location>
        <position position="1"/>
    </location>
</feature>
<feature type="non-terminal residue" evidence="2">
    <location>
        <position position="280"/>
    </location>
</feature>
<comment type="caution">
    <text evidence="2">The sequence shown here is derived from an EMBL/GenBank/DDBJ whole genome shotgun (WGS) entry which is preliminary data.</text>
</comment>
<keyword evidence="3" id="KW-1185">Reference proteome</keyword>
<name>A0ABN9PMW2_9DINO</name>